<proteinExistence type="inferred from homology"/>
<keyword evidence="6 8" id="KW-0503">Monooxygenase</keyword>
<dbReference type="PRINTS" id="PR00463">
    <property type="entry name" value="EP450I"/>
</dbReference>
<evidence type="ECO:0000256" key="7">
    <source>
        <dbReference type="PIRSR" id="PIRSR602401-1"/>
    </source>
</evidence>
<keyword evidence="4 8" id="KW-0560">Oxidoreductase</keyword>
<dbReference type="PROSITE" id="PS00086">
    <property type="entry name" value="CYTOCHROME_P450"/>
    <property type="match status" value="1"/>
</dbReference>
<dbReference type="PANTHER" id="PTHR24303:SF27">
    <property type="entry name" value="CYTOCHROME P450 307B1"/>
    <property type="match status" value="1"/>
</dbReference>
<organism evidence="10 11">
    <name type="scientific">Nezara viridula</name>
    <name type="common">Southern green stink bug</name>
    <name type="synonym">Cimex viridulus</name>
    <dbReference type="NCBI Taxonomy" id="85310"/>
    <lineage>
        <taxon>Eukaryota</taxon>
        <taxon>Metazoa</taxon>
        <taxon>Ecdysozoa</taxon>
        <taxon>Arthropoda</taxon>
        <taxon>Hexapoda</taxon>
        <taxon>Insecta</taxon>
        <taxon>Pterygota</taxon>
        <taxon>Neoptera</taxon>
        <taxon>Paraneoptera</taxon>
        <taxon>Hemiptera</taxon>
        <taxon>Heteroptera</taxon>
        <taxon>Panheteroptera</taxon>
        <taxon>Pentatomomorpha</taxon>
        <taxon>Pentatomoidea</taxon>
        <taxon>Pentatomidae</taxon>
        <taxon>Pentatominae</taxon>
        <taxon>Nezara</taxon>
    </lineage>
</organism>
<keyword evidence="5 7" id="KW-0408">Iron</keyword>
<evidence type="ECO:0000256" key="5">
    <source>
        <dbReference type="ARBA" id="ARBA00023004"/>
    </source>
</evidence>
<dbReference type="InterPro" id="IPR036396">
    <property type="entry name" value="Cyt_P450_sf"/>
</dbReference>
<keyword evidence="7 8" id="KW-0349">Heme</keyword>
<evidence type="ECO:0000256" key="9">
    <source>
        <dbReference type="SAM" id="Phobius"/>
    </source>
</evidence>
<dbReference type="GO" id="GO:0005506">
    <property type="term" value="F:iron ion binding"/>
    <property type="evidence" value="ECO:0007669"/>
    <property type="project" value="InterPro"/>
</dbReference>
<dbReference type="Pfam" id="PF00067">
    <property type="entry name" value="p450"/>
    <property type="match status" value="1"/>
</dbReference>
<evidence type="ECO:0000256" key="3">
    <source>
        <dbReference type="ARBA" id="ARBA00022723"/>
    </source>
</evidence>
<comment type="similarity">
    <text evidence="2 8">Belongs to the cytochrome P450 family.</text>
</comment>
<protein>
    <recommendedName>
        <fullName evidence="12">Cytochrome P450</fullName>
    </recommendedName>
</protein>
<keyword evidence="9" id="KW-0472">Membrane</keyword>
<evidence type="ECO:0000313" key="10">
    <source>
        <dbReference type="EMBL" id="CAH1408235.1"/>
    </source>
</evidence>
<dbReference type="SUPFAM" id="SSF48264">
    <property type="entry name" value="Cytochrome P450"/>
    <property type="match status" value="1"/>
</dbReference>
<keyword evidence="9" id="KW-1133">Transmembrane helix</keyword>
<dbReference type="GO" id="GO:0020037">
    <property type="term" value="F:heme binding"/>
    <property type="evidence" value="ECO:0007669"/>
    <property type="project" value="InterPro"/>
</dbReference>
<evidence type="ECO:0000256" key="2">
    <source>
        <dbReference type="ARBA" id="ARBA00010617"/>
    </source>
</evidence>
<dbReference type="InterPro" id="IPR017972">
    <property type="entry name" value="Cyt_P450_CS"/>
</dbReference>
<accession>A0A9P0MX31</accession>
<keyword evidence="3 7" id="KW-0479">Metal-binding</keyword>
<dbReference type="GO" id="GO:0004497">
    <property type="term" value="F:monooxygenase activity"/>
    <property type="evidence" value="ECO:0007669"/>
    <property type="project" value="UniProtKB-KW"/>
</dbReference>
<dbReference type="InterPro" id="IPR001128">
    <property type="entry name" value="Cyt_P450"/>
</dbReference>
<feature type="binding site" description="axial binding residue" evidence="7">
    <location>
        <position position="426"/>
    </location>
    <ligand>
        <name>heme</name>
        <dbReference type="ChEBI" id="CHEBI:30413"/>
    </ligand>
    <ligandPart>
        <name>Fe</name>
        <dbReference type="ChEBI" id="CHEBI:18248"/>
    </ligandPart>
</feature>
<sequence>MEGIYLSSASYLLLFGLAILWAVLSVLKRPKGSAPGPTPLPVLGSLHLLGGYELPYQAFDKLSSKYGPVFGIRLGSVECLVVSSLETVKEILINKGEHFDSRPNFSRYLNIFGGDKDNSLAFCDWSELQKTRREMIRDHTFPKAFSSKFHQLESLLNRELVVLCDQLSKGVTNIKPIMLHTCANVFMSFFTNTRFQLEDPVYSKILMYFDIIFYEVNQGYAADFMPWLNPMLMNNMKKMRKLGKIIREFMDERVVSNGGQEGDLLHMLLESVESGKMNRENAMFALEDIIGGHTAIANLIIKILGFISNQPEVQKKMQEEVDAVTCGKNIKLEDRLMMPYTEAVILESIRHICSPIVPHVASQDTTVNDYHVEKGTLIFLNNYTLNMSPELWTEPEKFSPERFLTEDGRLIKPEHFLPFGGGRRSCMGYKMTQYVSFSVLATMMQKYSIAPHPTNGKVPRGDLALPFDTLKFIFNPR</sequence>
<gene>
    <name evidence="10" type="ORF">NEZAVI_LOCUS15803</name>
</gene>
<keyword evidence="9" id="KW-0812">Transmembrane</keyword>
<reference evidence="10" key="1">
    <citation type="submission" date="2022-01" db="EMBL/GenBank/DDBJ databases">
        <authorList>
            <person name="King R."/>
        </authorList>
    </citation>
    <scope>NUCLEOTIDE SEQUENCE</scope>
</reference>
<evidence type="ECO:0000256" key="8">
    <source>
        <dbReference type="RuleBase" id="RU000461"/>
    </source>
</evidence>
<name>A0A9P0MX31_NEZVI</name>
<dbReference type="AlphaFoldDB" id="A0A9P0MX31"/>
<evidence type="ECO:0000313" key="11">
    <source>
        <dbReference type="Proteomes" id="UP001152798"/>
    </source>
</evidence>
<dbReference type="EMBL" id="OV725083">
    <property type="protein sequence ID" value="CAH1408235.1"/>
    <property type="molecule type" value="Genomic_DNA"/>
</dbReference>
<comment type="cofactor">
    <cofactor evidence="1 7">
        <name>heme</name>
        <dbReference type="ChEBI" id="CHEBI:30413"/>
    </cofactor>
</comment>
<keyword evidence="11" id="KW-1185">Reference proteome</keyword>
<evidence type="ECO:0000256" key="1">
    <source>
        <dbReference type="ARBA" id="ARBA00001971"/>
    </source>
</evidence>
<dbReference type="OrthoDB" id="1470350at2759"/>
<feature type="transmembrane region" description="Helical" evidence="9">
    <location>
        <begin position="6"/>
        <end position="27"/>
    </location>
</feature>
<dbReference type="Proteomes" id="UP001152798">
    <property type="component" value="Chromosome 7"/>
</dbReference>
<dbReference type="GO" id="GO:0016705">
    <property type="term" value="F:oxidoreductase activity, acting on paired donors, with incorporation or reduction of molecular oxygen"/>
    <property type="evidence" value="ECO:0007669"/>
    <property type="project" value="InterPro"/>
</dbReference>
<evidence type="ECO:0000256" key="6">
    <source>
        <dbReference type="ARBA" id="ARBA00023033"/>
    </source>
</evidence>
<dbReference type="PANTHER" id="PTHR24303">
    <property type="entry name" value="HEME-BINDING MONOOXYGENASE FAMILY"/>
    <property type="match status" value="1"/>
</dbReference>
<evidence type="ECO:0000256" key="4">
    <source>
        <dbReference type="ARBA" id="ARBA00023002"/>
    </source>
</evidence>
<evidence type="ECO:0008006" key="12">
    <source>
        <dbReference type="Google" id="ProtNLM"/>
    </source>
</evidence>
<dbReference type="Gene3D" id="1.10.630.10">
    <property type="entry name" value="Cytochrome P450"/>
    <property type="match status" value="1"/>
</dbReference>
<dbReference type="InterPro" id="IPR002401">
    <property type="entry name" value="Cyt_P450_E_grp-I"/>
</dbReference>